<evidence type="ECO:0000256" key="3">
    <source>
        <dbReference type="ARBA" id="ARBA00022692"/>
    </source>
</evidence>
<accession>A0A381WHI0</accession>
<sequence length="352" mass="39150">MDTSLNRHTSRVQKIIFTSAALVVVVAGMRAAQDILIPFLLAIFIATISNPLVSFLHRKHIPRGFSIFSIFLLMIAFGYWIISLLGTSLNKFSNNFPQYQVLLKKYAEGFFSFLQEKGISVSGQVILEQFDPGSVMSLTSGILAGLGNILTNALLIILMVVFMLMEATIFKEKIMKIFGGADERVKQIASFTNTAKRYMLIKTAISFATGSIATIWLLILDVNYPFLWGFLTFLLNYIPTIGSNIAAIPPVLMALIQYDLFMMFIVGFGYLVINNALGSFLEPRIMGHGMGLSTLVVFVSLIFWGWMFGPIGMILCVPITTIIKIAFANTEGAQWVSALLEAPVRSYYRKKL</sequence>
<feature type="transmembrane region" description="Helical" evidence="6">
    <location>
        <begin position="142"/>
        <end position="165"/>
    </location>
</feature>
<keyword evidence="3 6" id="KW-0812">Transmembrane</keyword>
<comment type="subcellular location">
    <subcellularLocation>
        <location evidence="1">Membrane</location>
        <topology evidence="1">Multi-pass membrane protein</topology>
    </subcellularLocation>
</comment>
<dbReference type="EMBL" id="UINC01011816">
    <property type="protein sequence ID" value="SVA51902.1"/>
    <property type="molecule type" value="Genomic_DNA"/>
</dbReference>
<organism evidence="7">
    <name type="scientific">marine metagenome</name>
    <dbReference type="NCBI Taxonomy" id="408172"/>
    <lineage>
        <taxon>unclassified sequences</taxon>
        <taxon>metagenomes</taxon>
        <taxon>ecological metagenomes</taxon>
    </lineage>
</organism>
<feature type="transmembrane region" description="Helical" evidence="6">
    <location>
        <begin position="293"/>
        <end position="317"/>
    </location>
</feature>
<feature type="transmembrane region" description="Helical" evidence="6">
    <location>
        <begin position="12"/>
        <end position="29"/>
    </location>
</feature>
<dbReference type="InterPro" id="IPR002549">
    <property type="entry name" value="AI-2E-like"/>
</dbReference>
<feature type="transmembrane region" description="Helical" evidence="6">
    <location>
        <begin position="260"/>
        <end position="281"/>
    </location>
</feature>
<evidence type="ECO:0000256" key="2">
    <source>
        <dbReference type="ARBA" id="ARBA00009773"/>
    </source>
</evidence>
<evidence type="ECO:0000256" key="4">
    <source>
        <dbReference type="ARBA" id="ARBA00022989"/>
    </source>
</evidence>
<feature type="transmembrane region" description="Helical" evidence="6">
    <location>
        <begin position="35"/>
        <end position="53"/>
    </location>
</feature>
<evidence type="ECO:0000313" key="7">
    <source>
        <dbReference type="EMBL" id="SVA51902.1"/>
    </source>
</evidence>
<evidence type="ECO:0000256" key="5">
    <source>
        <dbReference type="ARBA" id="ARBA00023136"/>
    </source>
</evidence>
<dbReference type="AlphaFoldDB" id="A0A381WHI0"/>
<keyword evidence="5 6" id="KW-0472">Membrane</keyword>
<evidence type="ECO:0000256" key="1">
    <source>
        <dbReference type="ARBA" id="ARBA00004141"/>
    </source>
</evidence>
<feature type="transmembrane region" description="Helical" evidence="6">
    <location>
        <begin position="65"/>
        <end position="82"/>
    </location>
</feature>
<dbReference type="GO" id="GO:0016020">
    <property type="term" value="C:membrane"/>
    <property type="evidence" value="ECO:0007669"/>
    <property type="project" value="UniProtKB-SubCell"/>
</dbReference>
<feature type="transmembrane region" description="Helical" evidence="6">
    <location>
        <begin position="226"/>
        <end position="248"/>
    </location>
</feature>
<dbReference type="Pfam" id="PF01594">
    <property type="entry name" value="AI-2E_transport"/>
    <property type="match status" value="1"/>
</dbReference>
<reference evidence="7" key="1">
    <citation type="submission" date="2018-05" db="EMBL/GenBank/DDBJ databases">
        <authorList>
            <person name="Lanie J.A."/>
            <person name="Ng W.-L."/>
            <person name="Kazmierczak K.M."/>
            <person name="Andrzejewski T.M."/>
            <person name="Davidsen T.M."/>
            <person name="Wayne K.J."/>
            <person name="Tettelin H."/>
            <person name="Glass J.I."/>
            <person name="Rusch D."/>
            <person name="Podicherti R."/>
            <person name="Tsui H.-C.T."/>
            <person name="Winkler M.E."/>
        </authorList>
    </citation>
    <scope>NUCLEOTIDE SEQUENCE</scope>
</reference>
<feature type="transmembrane region" description="Helical" evidence="6">
    <location>
        <begin position="199"/>
        <end position="220"/>
    </location>
</feature>
<keyword evidence="4 6" id="KW-1133">Transmembrane helix</keyword>
<dbReference type="PANTHER" id="PTHR21716:SF64">
    <property type="entry name" value="AI-2 TRANSPORT PROTEIN TQSA"/>
    <property type="match status" value="1"/>
</dbReference>
<name>A0A381WHI0_9ZZZZ</name>
<proteinExistence type="inferred from homology"/>
<dbReference type="PANTHER" id="PTHR21716">
    <property type="entry name" value="TRANSMEMBRANE PROTEIN"/>
    <property type="match status" value="1"/>
</dbReference>
<evidence type="ECO:0000256" key="6">
    <source>
        <dbReference type="SAM" id="Phobius"/>
    </source>
</evidence>
<evidence type="ECO:0008006" key="8">
    <source>
        <dbReference type="Google" id="ProtNLM"/>
    </source>
</evidence>
<dbReference type="GO" id="GO:0055085">
    <property type="term" value="P:transmembrane transport"/>
    <property type="evidence" value="ECO:0007669"/>
    <property type="project" value="TreeGrafter"/>
</dbReference>
<comment type="similarity">
    <text evidence="2">Belongs to the autoinducer-2 exporter (AI-2E) (TC 2.A.86) family.</text>
</comment>
<gene>
    <name evidence="7" type="ORF">METZ01_LOCUS104756</name>
</gene>
<protein>
    <recommendedName>
        <fullName evidence="8">AI-2 transport protein TqsA</fullName>
    </recommendedName>
</protein>